<dbReference type="RefSeq" id="WP_136882675.1">
    <property type="nucleotide sequence ID" value="NZ_CP050898.1"/>
</dbReference>
<keyword evidence="1" id="KW-0175">Coiled coil</keyword>
<dbReference type="Gene3D" id="3.40.1360.10">
    <property type="match status" value="1"/>
</dbReference>
<dbReference type="InterPro" id="IPR007694">
    <property type="entry name" value="DNA_helicase_DnaB-like_C"/>
</dbReference>
<sequence length="491" mass="55504">MSQEFVRGEYRALSARGITEETCRKFGYQIGRNHRGELVHVAPFYSTEDGILCGQKLRDQEKDFAVIGNVTKKALLFGQQLWGEGGRKVVVTEGEIDCMTVSQMQGNKWPVVSIPNGTKAAKEALSRHLKWLCSFEEVILMFDMDEPGRAATSECATLFPPGKVKIASLPLKDPNELLVAGRGDEIVTAIWQAQAYRPDGVVSFKDIKEAARRPIELGLPWFSDRLTKLTYGRRLGEVYAFGAGTGIGKTDFLTQQITYDVTELDEKVGVFFLEQMPTETAKRLAGKFAGRRFHIPDDGWTEEELDQALDKLDQDRLYFYDSFGATDWEVIRETMRFLAHSEGVRIFYVDHLTALAAAEEKEKEALEKIMAEMASIAKELGIIIHLVSHLSTPDGKPHEEGGRVMIRHFKGSRAIGFWCHFMFGLERDQQHEDERLRSVTTFRVLKDRYTGQATGEVIYLGYERETGKLYETSIDFGDETGSDFKDETAPF</sequence>
<dbReference type="AlphaFoldDB" id="A0A6H0ZKM9"/>
<name>A0A6H0ZKM9_9HYPH</name>
<dbReference type="SUPFAM" id="SSF52540">
    <property type="entry name" value="P-loop containing nucleoside triphosphate hydrolases"/>
    <property type="match status" value="1"/>
</dbReference>
<evidence type="ECO:0000259" key="3">
    <source>
        <dbReference type="PROSITE" id="PS51199"/>
    </source>
</evidence>
<dbReference type="GO" id="GO:0003697">
    <property type="term" value="F:single-stranded DNA binding"/>
    <property type="evidence" value="ECO:0007669"/>
    <property type="project" value="InterPro"/>
</dbReference>
<dbReference type="Pfam" id="PF21268">
    <property type="entry name" value="Helic-prim_T7_N"/>
    <property type="match status" value="1"/>
</dbReference>
<evidence type="ECO:0000313" key="4">
    <source>
        <dbReference type="EMBL" id="QIX20607.1"/>
    </source>
</evidence>
<dbReference type="Pfam" id="PF03796">
    <property type="entry name" value="DnaB_C"/>
    <property type="match status" value="1"/>
</dbReference>
<dbReference type="SUPFAM" id="SSF56731">
    <property type="entry name" value="DNA primase core"/>
    <property type="match status" value="1"/>
</dbReference>
<dbReference type="InterPro" id="IPR027032">
    <property type="entry name" value="Twinkle-like"/>
</dbReference>
<feature type="domain" description="SF4 helicase" evidence="3">
    <location>
        <begin position="212"/>
        <end position="476"/>
    </location>
</feature>
<dbReference type="EMBL" id="CP050898">
    <property type="protein sequence ID" value="QIX20607.1"/>
    <property type="molecule type" value="Genomic_DNA"/>
</dbReference>
<evidence type="ECO:0000259" key="2">
    <source>
        <dbReference type="PROSITE" id="PS50880"/>
    </source>
</evidence>
<feature type="domain" description="Toprim" evidence="2">
    <location>
        <begin position="87"/>
        <end position="174"/>
    </location>
</feature>
<dbReference type="Gene3D" id="3.40.50.300">
    <property type="entry name" value="P-loop containing nucleotide triphosphate hydrolases"/>
    <property type="match status" value="1"/>
</dbReference>
<dbReference type="GO" id="GO:0043139">
    <property type="term" value="F:5'-3' DNA helicase activity"/>
    <property type="evidence" value="ECO:0007669"/>
    <property type="project" value="InterPro"/>
</dbReference>
<gene>
    <name evidence="4" type="ORF">FOB41_05380</name>
</gene>
<dbReference type="Pfam" id="PF13155">
    <property type="entry name" value="Toprim_2"/>
    <property type="match status" value="1"/>
</dbReference>
<dbReference type="PROSITE" id="PS51199">
    <property type="entry name" value="SF4_HELICASE"/>
    <property type="match status" value="1"/>
</dbReference>
<dbReference type="InterPro" id="IPR006171">
    <property type="entry name" value="TOPRIM_dom"/>
</dbReference>
<organism evidence="4 5">
    <name type="scientific">Agrobacterium pusense</name>
    <dbReference type="NCBI Taxonomy" id="648995"/>
    <lineage>
        <taxon>Bacteria</taxon>
        <taxon>Pseudomonadati</taxon>
        <taxon>Pseudomonadota</taxon>
        <taxon>Alphaproteobacteria</taxon>
        <taxon>Hyphomicrobiales</taxon>
        <taxon>Rhizobiaceae</taxon>
        <taxon>Rhizobium/Agrobacterium group</taxon>
        <taxon>Agrobacterium</taxon>
    </lineage>
</organism>
<accession>A0A6H0ZKM9</accession>
<dbReference type="Proteomes" id="UP000500870">
    <property type="component" value="Chromosome 1"/>
</dbReference>
<proteinExistence type="predicted"/>
<evidence type="ECO:0000256" key="1">
    <source>
        <dbReference type="SAM" id="Coils"/>
    </source>
</evidence>
<protein>
    <submittedName>
        <fullName evidence="4">AAA family ATPase</fullName>
    </submittedName>
</protein>
<dbReference type="PANTHER" id="PTHR12873:SF0">
    <property type="entry name" value="TWINKLE MTDNA HELICASE"/>
    <property type="match status" value="1"/>
</dbReference>
<dbReference type="InterPro" id="IPR048774">
    <property type="entry name" value="Helic-prim_T7_N"/>
</dbReference>
<dbReference type="PANTHER" id="PTHR12873">
    <property type="entry name" value="T7-LIKE MITOCHONDRIAL DNA HELICASE"/>
    <property type="match status" value="1"/>
</dbReference>
<dbReference type="CDD" id="cd19483">
    <property type="entry name" value="RecA-like_Gp4D_helicase"/>
    <property type="match status" value="1"/>
</dbReference>
<dbReference type="Gene3D" id="2.20.25.180">
    <property type="match status" value="1"/>
</dbReference>
<dbReference type="PROSITE" id="PS50880">
    <property type="entry name" value="TOPRIM"/>
    <property type="match status" value="1"/>
</dbReference>
<reference evidence="4 5" key="1">
    <citation type="submission" date="2020-04" db="EMBL/GenBank/DDBJ databases">
        <title>FDA dAtabase for Regulatory Grade micrObial Sequences (FDA-ARGOS): Supporting development and validation of Infectious Disease Dx tests.</title>
        <authorList>
            <person name="Sciortino C."/>
            <person name="Tallon L."/>
            <person name="Sadzewicz L."/>
            <person name="Vavikolanu K."/>
            <person name="Mehta A."/>
            <person name="Aluvathingal J."/>
            <person name="Nadendla S."/>
            <person name="Nandy P."/>
            <person name="Geyer C."/>
            <person name="Yan Y."/>
            <person name="Sichtig H."/>
        </authorList>
    </citation>
    <scope>NUCLEOTIDE SEQUENCE [LARGE SCALE GENOMIC DNA]</scope>
    <source>
        <strain evidence="4 5">FDAARGOS_633</strain>
    </source>
</reference>
<dbReference type="InterPro" id="IPR027417">
    <property type="entry name" value="P-loop_NTPase"/>
</dbReference>
<feature type="coiled-coil region" evidence="1">
    <location>
        <begin position="349"/>
        <end position="379"/>
    </location>
</feature>
<dbReference type="GO" id="GO:0005524">
    <property type="term" value="F:ATP binding"/>
    <property type="evidence" value="ECO:0007669"/>
    <property type="project" value="InterPro"/>
</dbReference>
<dbReference type="GO" id="GO:0006260">
    <property type="term" value="P:DNA replication"/>
    <property type="evidence" value="ECO:0007669"/>
    <property type="project" value="InterPro"/>
</dbReference>
<evidence type="ECO:0000313" key="5">
    <source>
        <dbReference type="Proteomes" id="UP000500870"/>
    </source>
</evidence>